<protein>
    <submittedName>
        <fullName evidence="1">Uncharacterized protein</fullName>
    </submittedName>
</protein>
<evidence type="ECO:0000313" key="2">
    <source>
        <dbReference type="Proteomes" id="UP001275440"/>
    </source>
</evidence>
<gene>
    <name evidence="1" type="ORF">F8M49_26105</name>
</gene>
<dbReference type="Proteomes" id="UP001275440">
    <property type="component" value="Unassembled WGS sequence"/>
</dbReference>
<proteinExistence type="predicted"/>
<accession>A0ABU3WVI2</accession>
<dbReference type="EMBL" id="WBMO01000005">
    <property type="protein sequence ID" value="MDV2478003.1"/>
    <property type="molecule type" value="Genomic_DNA"/>
</dbReference>
<keyword evidence="2" id="KW-1185">Reference proteome</keyword>
<sequence>MMLPRTLTAVVAGTASRSGLTMDRQVATATVRGRLLAYHDADGGHDYVALMVGDVQGGEDVPVRAVGEERLLLEGGRSSLPAEILVGTGDRDEAAEQRELDRQMCCDGPLRCLLCHSGARSVTVDWCSVDAA</sequence>
<comment type="caution">
    <text evidence="1">The sequence shown here is derived from an EMBL/GenBank/DDBJ whole genome shotgun (WGS) entry which is preliminary data.</text>
</comment>
<reference evidence="1 2" key="1">
    <citation type="submission" date="2019-10" db="EMBL/GenBank/DDBJ databases">
        <title>Draft Genome Assembly of Rhodococcus zopfii DSM44189.</title>
        <authorList>
            <person name="Sutton J.M."/>
            <person name="Akob D.M."/>
            <person name="Bushman T.J."/>
        </authorList>
    </citation>
    <scope>NUCLEOTIDE SEQUENCE [LARGE SCALE GENOMIC DNA]</scope>
    <source>
        <strain evidence="1 2">DSM 44189</strain>
    </source>
</reference>
<organism evidence="1 2">
    <name type="scientific">Rhodococcus zopfii</name>
    <dbReference type="NCBI Taxonomy" id="43772"/>
    <lineage>
        <taxon>Bacteria</taxon>
        <taxon>Bacillati</taxon>
        <taxon>Actinomycetota</taxon>
        <taxon>Actinomycetes</taxon>
        <taxon>Mycobacteriales</taxon>
        <taxon>Nocardiaceae</taxon>
        <taxon>Rhodococcus</taxon>
    </lineage>
</organism>
<evidence type="ECO:0000313" key="1">
    <source>
        <dbReference type="EMBL" id="MDV2478003.1"/>
    </source>
</evidence>
<name>A0ABU3WVI2_9NOCA</name>